<accession>A0A0A0L0D5</accession>
<evidence type="ECO:0000256" key="1">
    <source>
        <dbReference type="ARBA" id="ARBA00022574"/>
    </source>
</evidence>
<dbReference type="Gene3D" id="2.130.10.10">
    <property type="entry name" value="YVTN repeat-like/Quinoprotein amine dehydrogenase"/>
    <property type="match status" value="3"/>
</dbReference>
<dbReference type="KEGG" id="csv:101211650"/>
<organism evidence="4 5">
    <name type="scientific">Cucumis sativus</name>
    <name type="common">Cucumber</name>
    <dbReference type="NCBI Taxonomy" id="3659"/>
    <lineage>
        <taxon>Eukaryota</taxon>
        <taxon>Viridiplantae</taxon>
        <taxon>Streptophyta</taxon>
        <taxon>Embryophyta</taxon>
        <taxon>Tracheophyta</taxon>
        <taxon>Spermatophyta</taxon>
        <taxon>Magnoliopsida</taxon>
        <taxon>eudicotyledons</taxon>
        <taxon>Gunneridae</taxon>
        <taxon>Pentapetalae</taxon>
        <taxon>rosids</taxon>
        <taxon>fabids</taxon>
        <taxon>Cucurbitales</taxon>
        <taxon>Cucurbitaceae</taxon>
        <taxon>Benincaseae</taxon>
        <taxon>Cucumis</taxon>
    </lineage>
</organism>
<dbReference type="PANTHER" id="PTHR18763:SF3">
    <property type="entry name" value="OS09G0477800 PROTEIN"/>
    <property type="match status" value="1"/>
</dbReference>
<dbReference type="OrthoDB" id="756370at2759"/>
<evidence type="ECO:0008006" key="6">
    <source>
        <dbReference type="Google" id="ProtNLM"/>
    </source>
</evidence>
<evidence type="ECO:0000313" key="4">
    <source>
        <dbReference type="EMBL" id="KGN53581.1"/>
    </source>
</evidence>
<dbReference type="PROSITE" id="PS50082">
    <property type="entry name" value="WD_REPEATS_2"/>
    <property type="match status" value="3"/>
</dbReference>
<reference evidence="4 5" key="4">
    <citation type="journal article" date="2011" name="BMC Genomics">
        <title>RNA-Seq improves annotation of protein-coding genes in the cucumber genome.</title>
        <authorList>
            <person name="Li Z."/>
            <person name="Zhang Z."/>
            <person name="Yan P."/>
            <person name="Huang S."/>
            <person name="Fei Z."/>
            <person name="Lin K."/>
        </authorList>
    </citation>
    <scope>NUCLEOTIDE SEQUENCE [LARGE SCALE GENOMIC DNA]</scope>
    <source>
        <strain evidence="5">cv. 9930</strain>
    </source>
</reference>
<evidence type="ECO:0000256" key="2">
    <source>
        <dbReference type="ARBA" id="ARBA00022737"/>
    </source>
</evidence>
<dbReference type="SMART" id="SM00320">
    <property type="entry name" value="WD40"/>
    <property type="match status" value="5"/>
</dbReference>
<keyword evidence="2" id="KW-0677">Repeat</keyword>
<keyword evidence="1 3" id="KW-0853">WD repeat</keyword>
<dbReference type="InterPro" id="IPR019775">
    <property type="entry name" value="WD40_repeat_CS"/>
</dbReference>
<reference evidence="4 5" key="2">
    <citation type="journal article" date="2009" name="PLoS ONE">
        <title>An integrated genetic and cytogenetic map of the cucumber genome.</title>
        <authorList>
            <person name="Ren Y."/>
            <person name="Zhang Z."/>
            <person name="Liu J."/>
            <person name="Staub J.E."/>
            <person name="Han Y."/>
            <person name="Cheng Z."/>
            <person name="Li X."/>
            <person name="Lu J."/>
            <person name="Miao H."/>
            <person name="Kang H."/>
            <person name="Xie B."/>
            <person name="Gu X."/>
            <person name="Wang X."/>
            <person name="Du Y."/>
            <person name="Jin W."/>
            <person name="Huang S."/>
        </authorList>
    </citation>
    <scope>NUCLEOTIDE SEQUENCE [LARGE SCALE GENOMIC DNA]</scope>
    <source>
        <strain evidence="5">cv. 9930</strain>
    </source>
</reference>
<protein>
    <recommendedName>
        <fullName evidence="6">Anaphase-promoting complex subunit 4 WD40 domain-containing protein</fullName>
    </recommendedName>
</protein>
<keyword evidence="5" id="KW-1185">Reference proteome</keyword>
<dbReference type="Proteomes" id="UP000029981">
    <property type="component" value="Chromosome 4"/>
</dbReference>
<dbReference type="GO" id="GO:0120330">
    <property type="term" value="C:rixosome complex"/>
    <property type="evidence" value="ECO:0000318"/>
    <property type="project" value="GO_Central"/>
</dbReference>
<sequence>MTMPSSPQEVVLASSPDGPIVAYDASTGTHLASFNSSRSPRRGITRAGKSFIAVSHICPVTASGSIHIYNWWTSSAFQCLTVPEPVAPLTATPDGFYLFAGGLSGYIHILSLPSGDVLNSLPAHKKPVSCLKLSADGSLLISGGDDGTIVVMPIFQLVQAKPRENATEHILHQFLAHTDSVTSIYSGMGISSTQIVSCSLDGRCKLWNLLSGTILHTVVFPCAIFSVVLEPSETEFFAAGSDGLVYKGSLGHNNKRRRGTDYELIPQISNDLVYRRSLRHKNKHLTGTSSELIPWSTKHEAAVVSIVIVNEGKHLISAAEDGSIWVWEVKKGQVIMALENEMGSISDLVMATERSHGKEQCVKTDSHGGAMEISERFRLPIKMLGLSIKQTVEMQGEVGAAGSDVSRAIEMLESAIAVYEKMLELILKEAKASYNQREETQG</sequence>
<dbReference type="InterPro" id="IPR001680">
    <property type="entry name" value="WD40_rpt"/>
</dbReference>
<gene>
    <name evidence="4" type="ORF">Csa_4G083560</name>
</gene>
<dbReference type="Gramene" id="KGN53581">
    <property type="protein sequence ID" value="KGN53581"/>
    <property type="gene ID" value="Csa_4G083560"/>
</dbReference>
<dbReference type="Pfam" id="PF00400">
    <property type="entry name" value="WD40"/>
    <property type="match status" value="3"/>
</dbReference>
<reference evidence="4 5" key="3">
    <citation type="journal article" date="2010" name="BMC Genomics">
        <title>Transcriptome sequencing and comparative analysis of cucumber flowers with different sex types.</title>
        <authorList>
            <person name="Guo S."/>
            <person name="Zheng Y."/>
            <person name="Joung J.G."/>
            <person name="Liu S."/>
            <person name="Zhang Z."/>
            <person name="Crasta O.R."/>
            <person name="Sobral B.W."/>
            <person name="Xu Y."/>
            <person name="Huang S."/>
            <person name="Fei Z."/>
        </authorList>
    </citation>
    <scope>NUCLEOTIDE SEQUENCE [LARGE SCALE GENOMIC DNA]</scope>
    <source>
        <strain evidence="5">cv. 9930</strain>
    </source>
</reference>
<proteinExistence type="predicted"/>
<dbReference type="GO" id="GO:0006261">
    <property type="term" value="P:DNA-templated DNA replication"/>
    <property type="evidence" value="ECO:0000318"/>
    <property type="project" value="GO_Central"/>
</dbReference>
<dbReference type="GO" id="GO:0006364">
    <property type="term" value="P:rRNA processing"/>
    <property type="evidence" value="ECO:0000318"/>
    <property type="project" value="GO_Central"/>
</dbReference>
<reference evidence="4 5" key="1">
    <citation type="journal article" date="2009" name="Nat. Genet.">
        <title>The genome of the cucumber, Cucumis sativus L.</title>
        <authorList>
            <person name="Huang S."/>
            <person name="Li R."/>
            <person name="Zhang Z."/>
            <person name="Li L."/>
            <person name="Gu X."/>
            <person name="Fan W."/>
            <person name="Lucas W.J."/>
            <person name="Wang X."/>
            <person name="Xie B."/>
            <person name="Ni P."/>
            <person name="Ren Y."/>
            <person name="Zhu H."/>
            <person name="Li J."/>
            <person name="Lin K."/>
            <person name="Jin W."/>
            <person name="Fei Z."/>
            <person name="Li G."/>
            <person name="Staub J."/>
            <person name="Kilian A."/>
            <person name="van der Vossen E.A."/>
            <person name="Wu Y."/>
            <person name="Guo J."/>
            <person name="He J."/>
            <person name="Jia Z."/>
            <person name="Ren Y."/>
            <person name="Tian G."/>
            <person name="Lu Y."/>
            <person name="Ruan J."/>
            <person name="Qian W."/>
            <person name="Wang M."/>
            <person name="Huang Q."/>
            <person name="Li B."/>
            <person name="Xuan Z."/>
            <person name="Cao J."/>
            <person name="Asan"/>
            <person name="Wu Z."/>
            <person name="Zhang J."/>
            <person name="Cai Q."/>
            <person name="Bai Y."/>
            <person name="Zhao B."/>
            <person name="Han Y."/>
            <person name="Li Y."/>
            <person name="Li X."/>
            <person name="Wang S."/>
            <person name="Shi Q."/>
            <person name="Liu S."/>
            <person name="Cho W.K."/>
            <person name="Kim J.Y."/>
            <person name="Xu Y."/>
            <person name="Heller-Uszynska K."/>
            <person name="Miao H."/>
            <person name="Cheng Z."/>
            <person name="Zhang S."/>
            <person name="Wu J."/>
            <person name="Yang Y."/>
            <person name="Kang H."/>
            <person name="Li M."/>
            <person name="Liang H."/>
            <person name="Ren X."/>
            <person name="Shi Z."/>
            <person name="Wen M."/>
            <person name="Jian M."/>
            <person name="Yang H."/>
            <person name="Zhang G."/>
            <person name="Yang Z."/>
            <person name="Chen R."/>
            <person name="Liu S."/>
            <person name="Li J."/>
            <person name="Ma L."/>
            <person name="Liu H."/>
            <person name="Zhou Y."/>
            <person name="Zhao J."/>
            <person name="Fang X."/>
            <person name="Li G."/>
            <person name="Fang L."/>
            <person name="Li Y."/>
            <person name="Liu D."/>
            <person name="Zheng H."/>
            <person name="Zhang Y."/>
            <person name="Qin N."/>
            <person name="Li Z."/>
            <person name="Yang G."/>
            <person name="Yang S."/>
            <person name="Bolund L."/>
            <person name="Kristiansen K."/>
            <person name="Zheng H."/>
            <person name="Li S."/>
            <person name="Zhang X."/>
            <person name="Yang H."/>
            <person name="Wang J."/>
            <person name="Sun R."/>
            <person name="Zhang B."/>
            <person name="Jiang S."/>
            <person name="Wang J."/>
            <person name="Du Y."/>
            <person name="Li S."/>
        </authorList>
    </citation>
    <scope>NUCLEOTIDE SEQUENCE [LARGE SCALE GENOMIC DNA]</scope>
    <source>
        <strain evidence="5">cv. 9930</strain>
    </source>
</reference>
<dbReference type="STRING" id="3659.A0A0A0L0D5"/>
<dbReference type="GO" id="GO:0005656">
    <property type="term" value="C:nuclear pre-replicative complex"/>
    <property type="evidence" value="ECO:0000318"/>
    <property type="project" value="GO_Central"/>
</dbReference>
<evidence type="ECO:0000256" key="3">
    <source>
        <dbReference type="PROSITE-ProRule" id="PRU00221"/>
    </source>
</evidence>
<dbReference type="EMBL" id="CM002925">
    <property type="protein sequence ID" value="KGN53581.1"/>
    <property type="molecule type" value="Genomic_DNA"/>
</dbReference>
<feature type="repeat" description="WD" evidence="3">
    <location>
        <begin position="174"/>
        <end position="217"/>
    </location>
</feature>
<dbReference type="SUPFAM" id="SSF50998">
    <property type="entry name" value="Quinoprotein alcohol dehydrogenase-like"/>
    <property type="match status" value="1"/>
</dbReference>
<dbReference type="AlphaFoldDB" id="A0A0A0L0D5"/>
<dbReference type="eggNOG" id="KOG0646">
    <property type="taxonomic scope" value="Eukaryota"/>
</dbReference>
<dbReference type="OMA" id="YNWWSSA"/>
<dbReference type="InterPro" id="IPR011047">
    <property type="entry name" value="Quinoprotein_ADH-like_sf"/>
</dbReference>
<name>A0A0A0L0D5_CUCSA</name>
<feature type="repeat" description="WD" evidence="3">
    <location>
        <begin position="121"/>
        <end position="151"/>
    </location>
</feature>
<dbReference type="PANTHER" id="PTHR18763">
    <property type="entry name" value="WD-REPEAT PROTEIN 18"/>
    <property type="match status" value="1"/>
</dbReference>
<dbReference type="InterPro" id="IPR045227">
    <property type="entry name" value="WDR18/Ipi3/RID3"/>
</dbReference>
<dbReference type="PROSITE" id="PS50294">
    <property type="entry name" value="WD_REPEATS_REGION"/>
    <property type="match status" value="2"/>
</dbReference>
<evidence type="ECO:0000313" key="5">
    <source>
        <dbReference type="Proteomes" id="UP000029981"/>
    </source>
</evidence>
<dbReference type="InterPro" id="IPR015943">
    <property type="entry name" value="WD40/YVTN_repeat-like_dom_sf"/>
</dbReference>
<dbReference type="PROSITE" id="PS00678">
    <property type="entry name" value="WD_REPEATS_1"/>
    <property type="match status" value="2"/>
</dbReference>
<feature type="repeat" description="WD" evidence="3">
    <location>
        <begin position="296"/>
        <end position="337"/>
    </location>
</feature>